<dbReference type="PANTHER" id="PTHR40037">
    <property type="entry name" value="PHOSPHOESTERASE YJCG-RELATED"/>
    <property type="match status" value="1"/>
</dbReference>
<dbReference type="Gene3D" id="3.90.1140.10">
    <property type="entry name" value="Cyclic phosphodiesterase"/>
    <property type="match status" value="1"/>
</dbReference>
<evidence type="ECO:0000313" key="2">
    <source>
        <dbReference type="Proteomes" id="UP000199413"/>
    </source>
</evidence>
<dbReference type="OrthoDB" id="2082235at2"/>
<accession>A0A1C6RKT0</accession>
<name>A0A1C6RKT0_9ACTN</name>
<gene>
    <name evidence="1" type="ORF">GA0070624_1378</name>
</gene>
<protein>
    <submittedName>
        <fullName evidence="1">2'-5' RNA ligase superfamily protein</fullName>
    </submittedName>
</protein>
<dbReference type="Pfam" id="PF13563">
    <property type="entry name" value="2_5_RNA_ligase2"/>
    <property type="match status" value="1"/>
</dbReference>
<dbReference type="SUPFAM" id="SSF55144">
    <property type="entry name" value="LigT-like"/>
    <property type="match status" value="1"/>
</dbReference>
<dbReference type="AlphaFoldDB" id="A0A1C6RKT0"/>
<dbReference type="RefSeq" id="WP_091337645.1">
    <property type="nucleotide sequence ID" value="NZ_FMHV01000002.1"/>
</dbReference>
<keyword evidence="1" id="KW-0436">Ligase</keyword>
<dbReference type="EMBL" id="FMHV01000002">
    <property type="protein sequence ID" value="SCL17787.1"/>
    <property type="molecule type" value="Genomic_DNA"/>
</dbReference>
<dbReference type="InterPro" id="IPR009097">
    <property type="entry name" value="Cyclic_Pdiesterase"/>
</dbReference>
<reference evidence="2" key="1">
    <citation type="submission" date="2016-06" db="EMBL/GenBank/DDBJ databases">
        <authorList>
            <person name="Varghese N."/>
            <person name="Submissions Spin"/>
        </authorList>
    </citation>
    <scope>NUCLEOTIDE SEQUENCE [LARGE SCALE GENOMIC DNA]</scope>
    <source>
        <strain evidence="2">DSM 45431</strain>
    </source>
</reference>
<evidence type="ECO:0000313" key="1">
    <source>
        <dbReference type="EMBL" id="SCL17787.1"/>
    </source>
</evidence>
<dbReference type="PANTHER" id="PTHR40037:SF1">
    <property type="entry name" value="PHOSPHOESTERASE SAOUHSC_00951-RELATED"/>
    <property type="match status" value="1"/>
</dbReference>
<sequence>MSFEAGQTAIIVAVPEAGHLVDRWRQLYDSSAPLGVPAHVTILYPFLEIGRIDESVVEQLRQLFARQPAVQVKFHRCGRFPDVLYLEPEPADTFKSLTASIVEHWPEAPPYGGAHDEVVPHLTVAGGIDEETLALIEGDVAARLPVQAAVTEARLIAFDGSQWATRTRFPFARR</sequence>
<keyword evidence="2" id="KW-1185">Reference proteome</keyword>
<dbReference type="Proteomes" id="UP000199413">
    <property type="component" value="Unassembled WGS sequence"/>
</dbReference>
<dbReference type="STRING" id="568872.GA0070624_1378"/>
<organism evidence="1 2">
    <name type="scientific">Micromonospora rhizosphaerae</name>
    <dbReference type="NCBI Taxonomy" id="568872"/>
    <lineage>
        <taxon>Bacteria</taxon>
        <taxon>Bacillati</taxon>
        <taxon>Actinomycetota</taxon>
        <taxon>Actinomycetes</taxon>
        <taxon>Micromonosporales</taxon>
        <taxon>Micromonosporaceae</taxon>
        <taxon>Micromonospora</taxon>
    </lineage>
</organism>
<dbReference type="GO" id="GO:0016874">
    <property type="term" value="F:ligase activity"/>
    <property type="evidence" value="ECO:0007669"/>
    <property type="project" value="UniProtKB-KW"/>
</dbReference>
<dbReference type="InterPro" id="IPR050580">
    <property type="entry name" value="2H_phosphoesterase_YjcG-like"/>
</dbReference>
<proteinExistence type="predicted"/>